<reference evidence="1 3" key="1">
    <citation type="submission" date="2020-12" db="EMBL/GenBank/DDBJ databases">
        <title>FDA dAtabase for Regulatory Grade micrObial Sequences (FDA-ARGOS): Supporting development and validation of Infectious Disease Dx tests.</title>
        <authorList>
            <person name="Sproer C."/>
            <person name="Gronow S."/>
            <person name="Severitt S."/>
            <person name="Schroder I."/>
            <person name="Tallon L."/>
            <person name="Sadzewicz L."/>
            <person name="Zhao X."/>
            <person name="Boylan J."/>
            <person name="Ott S."/>
            <person name="Bowen H."/>
            <person name="Vavikolanu K."/>
            <person name="Mehta A."/>
            <person name="Aluvathingal J."/>
            <person name="Nadendla S."/>
            <person name="Lowell S."/>
            <person name="Myers T."/>
            <person name="Yan Y."/>
            <person name="Sichtig H."/>
        </authorList>
    </citation>
    <scope>NUCLEOTIDE SEQUENCE [LARGE SCALE GENOMIC DNA]</scope>
    <source>
        <strain evidence="1 3">FDAARGOS_1053</strain>
        <strain evidence="2">FDAARGOS_1191</strain>
    </source>
</reference>
<proteinExistence type="predicted"/>
<organism evidence="1 3">
    <name type="scientific">Corynebacterium glucuronolyticum</name>
    <dbReference type="NCBI Taxonomy" id="39791"/>
    <lineage>
        <taxon>Bacteria</taxon>
        <taxon>Bacillati</taxon>
        <taxon>Actinomycetota</taxon>
        <taxon>Actinomycetes</taxon>
        <taxon>Mycobacteriales</taxon>
        <taxon>Corynebacteriaceae</taxon>
        <taxon>Corynebacterium</taxon>
    </lineage>
</organism>
<dbReference type="EMBL" id="CP069534">
    <property type="protein sequence ID" value="QRP71114.1"/>
    <property type="molecule type" value="Genomic_DNA"/>
</dbReference>
<gene>
    <name evidence="1" type="ORF">I6I10_00210</name>
    <name evidence="2" type="ORF">I6J21_02855</name>
</gene>
<dbReference type="Proteomes" id="UP000596145">
    <property type="component" value="Chromosome"/>
</dbReference>
<sequence length="137" mass="15883">MIICFKTTFLSSTDDLDAAKRRYEACLDSVRQKVTVLLASEQAVCQTRDPDNSTFRFLITEIKPWEDFATQELNQYGVYELVTILALPSTVDSDELFSLQELFDMDSDADWPVRFPCTFRWFRMSSSGREEEHLETA</sequence>
<dbReference type="AlphaFoldDB" id="A0A7T4EFK7"/>
<name>A0A7T4EFK7_9CORY</name>
<accession>A0A7T4EFK7</accession>
<protein>
    <submittedName>
        <fullName evidence="1">Uncharacterized protein</fullName>
    </submittedName>
</protein>
<dbReference type="Proteomes" id="UP000617681">
    <property type="component" value="Chromosome"/>
</dbReference>
<evidence type="ECO:0000313" key="1">
    <source>
        <dbReference type="EMBL" id="QQB46422.1"/>
    </source>
</evidence>
<evidence type="ECO:0000313" key="3">
    <source>
        <dbReference type="Proteomes" id="UP000596145"/>
    </source>
</evidence>
<evidence type="ECO:0000313" key="2">
    <source>
        <dbReference type="EMBL" id="QRP71114.1"/>
    </source>
</evidence>
<dbReference type="EMBL" id="CP066007">
    <property type="protein sequence ID" value="QQB46422.1"/>
    <property type="molecule type" value="Genomic_DNA"/>
</dbReference>